<gene>
    <name evidence="2" type="ORF">HK100_006564</name>
</gene>
<accession>A0AAD5SSD9</accession>
<dbReference type="EMBL" id="JADGJH010003045">
    <property type="protein sequence ID" value="KAJ3093521.1"/>
    <property type="molecule type" value="Genomic_DNA"/>
</dbReference>
<keyword evidence="1" id="KW-1133">Transmembrane helix</keyword>
<feature type="transmembrane region" description="Helical" evidence="1">
    <location>
        <begin position="12"/>
        <end position="35"/>
    </location>
</feature>
<protein>
    <submittedName>
        <fullName evidence="2">Uncharacterized protein</fullName>
    </submittedName>
</protein>
<evidence type="ECO:0000256" key="1">
    <source>
        <dbReference type="SAM" id="Phobius"/>
    </source>
</evidence>
<dbReference type="Proteomes" id="UP001211907">
    <property type="component" value="Unassembled WGS sequence"/>
</dbReference>
<feature type="non-terminal residue" evidence="2">
    <location>
        <position position="1"/>
    </location>
</feature>
<sequence>NWGFVNEMPLSLFILCIAWGGAAVLVAVGVLVVAAHVSRHDTRARNNPNLPFSFALSLLNPPPPVHRPFDLAALQRFASKFAYVHPAPLPKDSATSTPAPTLGVLTPPADLSSNSNKTDPDDFPAVFYYERSATGSSFAHFNESGRRADSSLYLEIVESNAQTEFKY</sequence>
<reference evidence="2" key="1">
    <citation type="submission" date="2020-05" db="EMBL/GenBank/DDBJ databases">
        <title>Phylogenomic resolution of chytrid fungi.</title>
        <authorList>
            <person name="Stajich J.E."/>
            <person name="Amses K."/>
            <person name="Simmons R."/>
            <person name="Seto K."/>
            <person name="Myers J."/>
            <person name="Bonds A."/>
            <person name="Quandt C.A."/>
            <person name="Barry K."/>
            <person name="Liu P."/>
            <person name="Grigoriev I."/>
            <person name="Longcore J.E."/>
            <person name="James T.Y."/>
        </authorList>
    </citation>
    <scope>NUCLEOTIDE SEQUENCE</scope>
    <source>
        <strain evidence="2">JEL0513</strain>
    </source>
</reference>
<proteinExistence type="predicted"/>
<dbReference type="AlphaFoldDB" id="A0AAD5SSD9"/>
<evidence type="ECO:0000313" key="2">
    <source>
        <dbReference type="EMBL" id="KAJ3093521.1"/>
    </source>
</evidence>
<organism evidence="2 3">
    <name type="scientific">Physocladia obscura</name>
    <dbReference type="NCBI Taxonomy" id="109957"/>
    <lineage>
        <taxon>Eukaryota</taxon>
        <taxon>Fungi</taxon>
        <taxon>Fungi incertae sedis</taxon>
        <taxon>Chytridiomycota</taxon>
        <taxon>Chytridiomycota incertae sedis</taxon>
        <taxon>Chytridiomycetes</taxon>
        <taxon>Chytridiales</taxon>
        <taxon>Chytriomycetaceae</taxon>
        <taxon>Physocladia</taxon>
    </lineage>
</organism>
<evidence type="ECO:0000313" key="3">
    <source>
        <dbReference type="Proteomes" id="UP001211907"/>
    </source>
</evidence>
<keyword evidence="1" id="KW-0472">Membrane</keyword>
<keyword evidence="3" id="KW-1185">Reference proteome</keyword>
<keyword evidence="1" id="KW-0812">Transmembrane</keyword>
<name>A0AAD5SSD9_9FUNG</name>
<comment type="caution">
    <text evidence="2">The sequence shown here is derived from an EMBL/GenBank/DDBJ whole genome shotgun (WGS) entry which is preliminary data.</text>
</comment>